<keyword evidence="2" id="KW-1185">Reference proteome</keyword>
<dbReference type="RefSeq" id="WP_305993216.1">
    <property type="nucleotide sequence ID" value="NZ_JAVAMP010000010.1"/>
</dbReference>
<reference evidence="1 2" key="1">
    <citation type="submission" date="2023-08" db="EMBL/GenBank/DDBJ databases">
        <authorList>
            <person name="Park J.-S."/>
        </authorList>
    </citation>
    <scope>NUCLEOTIDE SEQUENCE [LARGE SCALE GENOMIC DNA]</scope>
    <source>
        <strain evidence="1 2">2205SS18-9</strain>
    </source>
</reference>
<dbReference type="EMBL" id="JAVAMP010000010">
    <property type="protein sequence ID" value="MDP5275912.1"/>
    <property type="molecule type" value="Genomic_DNA"/>
</dbReference>
<gene>
    <name evidence="1" type="ORF">Q5Y73_17575</name>
</gene>
<name>A0ABT9J3A9_9BACL</name>
<proteinExistence type="predicted"/>
<comment type="caution">
    <text evidence="1">The sequence shown here is derived from an EMBL/GenBank/DDBJ whole genome shotgun (WGS) entry which is preliminary data.</text>
</comment>
<organism evidence="1 2">
    <name type="scientific">Chengkuizengella axinellae</name>
    <dbReference type="NCBI Taxonomy" id="3064388"/>
    <lineage>
        <taxon>Bacteria</taxon>
        <taxon>Bacillati</taxon>
        <taxon>Bacillota</taxon>
        <taxon>Bacilli</taxon>
        <taxon>Bacillales</taxon>
        <taxon>Paenibacillaceae</taxon>
        <taxon>Chengkuizengella</taxon>
    </lineage>
</organism>
<accession>A0ABT9J3A9</accession>
<protein>
    <submittedName>
        <fullName evidence="1">Uncharacterized protein</fullName>
    </submittedName>
</protein>
<sequence>MAFKKLVSTVALSSYLMGVSAVGGFDLSEITKPIPSNSEEIHQANEQLEENERKKNNKKG</sequence>
<evidence type="ECO:0000313" key="2">
    <source>
        <dbReference type="Proteomes" id="UP001231941"/>
    </source>
</evidence>
<dbReference type="Proteomes" id="UP001231941">
    <property type="component" value="Unassembled WGS sequence"/>
</dbReference>
<evidence type="ECO:0000313" key="1">
    <source>
        <dbReference type="EMBL" id="MDP5275912.1"/>
    </source>
</evidence>